<dbReference type="EMBL" id="JBHILM010000034">
    <property type="protein sequence ID" value="MFB5684031.1"/>
    <property type="molecule type" value="Genomic_DNA"/>
</dbReference>
<organism evidence="1 2">
    <name type="scientific">Paenibacillus terreus</name>
    <dbReference type="NCBI Taxonomy" id="1387834"/>
    <lineage>
        <taxon>Bacteria</taxon>
        <taxon>Bacillati</taxon>
        <taxon>Bacillota</taxon>
        <taxon>Bacilli</taxon>
        <taxon>Bacillales</taxon>
        <taxon>Paenibacillaceae</taxon>
        <taxon>Paenibacillus</taxon>
    </lineage>
</organism>
<evidence type="ECO:0000313" key="1">
    <source>
        <dbReference type="EMBL" id="MFB5684031.1"/>
    </source>
</evidence>
<protein>
    <submittedName>
        <fullName evidence="1">Uncharacterized protein</fullName>
    </submittedName>
</protein>
<dbReference type="RefSeq" id="WP_375527748.1">
    <property type="nucleotide sequence ID" value="NZ_JBHILM010000034.1"/>
</dbReference>
<proteinExistence type="predicted"/>
<evidence type="ECO:0000313" key="2">
    <source>
        <dbReference type="Proteomes" id="UP001580407"/>
    </source>
</evidence>
<keyword evidence="2" id="KW-1185">Reference proteome</keyword>
<comment type="caution">
    <text evidence="1">The sequence shown here is derived from an EMBL/GenBank/DDBJ whole genome shotgun (WGS) entry which is preliminary data.</text>
</comment>
<accession>A0ABV5BEA2</accession>
<dbReference type="Proteomes" id="UP001580407">
    <property type="component" value="Unassembled WGS sequence"/>
</dbReference>
<name>A0ABV5BEA2_9BACL</name>
<gene>
    <name evidence="1" type="ORF">ACE3NQ_24260</name>
</gene>
<reference evidence="1 2" key="1">
    <citation type="submission" date="2024-09" db="EMBL/GenBank/DDBJ databases">
        <authorList>
            <person name="Ruan L."/>
        </authorList>
    </citation>
    <scope>NUCLEOTIDE SEQUENCE [LARGE SCALE GENOMIC DNA]</scope>
    <source>
        <strain evidence="1 2">D33</strain>
    </source>
</reference>
<sequence length="130" mass="14008">MAKKMRVKNYSEIVRKAPKKVKAKGRVKIKCFGSTPYYNNNNNSFYSPAPQQYGSSRPFAGPSFQQRLYAWALASIPVTVNLGSTSFQGRIISVDGNGFEASVVTPLSSGLTAGSIVYVNFAQVSAVSAS</sequence>